<gene>
    <name evidence="1" type="ORF">QP433_01625</name>
</gene>
<dbReference type="InterPro" id="IPR003718">
    <property type="entry name" value="OsmC/Ohr_fam"/>
</dbReference>
<evidence type="ECO:0000313" key="2">
    <source>
        <dbReference type="Proteomes" id="UP001229251"/>
    </source>
</evidence>
<dbReference type="InterPro" id="IPR036102">
    <property type="entry name" value="OsmC/Ohrsf"/>
</dbReference>
<dbReference type="PANTHER" id="PTHR39624">
    <property type="entry name" value="PROTEIN INVOLVED IN RIMO-MEDIATED BETA-METHYLTHIOLATION OF RIBOSOMAL PROTEIN S12 YCAO"/>
    <property type="match status" value="1"/>
</dbReference>
<proteinExistence type="predicted"/>
<evidence type="ECO:0000313" key="1">
    <source>
        <dbReference type="EMBL" id="MDK7186675.1"/>
    </source>
</evidence>
<sequence>MDKKITLKYPSNLVCDIHVGEHRLITDYPVERGGYNVAISPWEVFLSSIIACQGVNLAKYCKEHQLDYSEIELELVPIVSDTRRDPNPEYQIRIDIPETFPSEHINEMVRFFSDCPVVNHLTKLNPILSTYINSELVMKNERE</sequence>
<dbReference type="SUPFAM" id="SSF82784">
    <property type="entry name" value="OsmC-like"/>
    <property type="match status" value="1"/>
</dbReference>
<accession>A0AAJ1Q503</accession>
<dbReference type="InterPro" id="IPR015946">
    <property type="entry name" value="KH_dom-like_a/b"/>
</dbReference>
<comment type="caution">
    <text evidence="1">The sequence shown here is derived from an EMBL/GenBank/DDBJ whole genome shotgun (WGS) entry which is preliminary data.</text>
</comment>
<dbReference type="AlphaFoldDB" id="A0AAJ1Q503"/>
<dbReference type="PANTHER" id="PTHR39624:SF2">
    <property type="entry name" value="OSMC-LIKE PROTEIN"/>
    <property type="match status" value="1"/>
</dbReference>
<name>A0AAJ1Q503_9LACT</name>
<dbReference type="RefSeq" id="WP_016648455.1">
    <property type="nucleotide sequence ID" value="NZ_CP138857.1"/>
</dbReference>
<dbReference type="Pfam" id="PF02566">
    <property type="entry name" value="OsmC"/>
    <property type="match status" value="1"/>
</dbReference>
<organism evidence="1 2">
    <name type="scientific">Facklamia hominis</name>
    <dbReference type="NCBI Taxonomy" id="178214"/>
    <lineage>
        <taxon>Bacteria</taxon>
        <taxon>Bacillati</taxon>
        <taxon>Bacillota</taxon>
        <taxon>Bacilli</taxon>
        <taxon>Lactobacillales</taxon>
        <taxon>Aerococcaceae</taxon>
        <taxon>Facklamia</taxon>
    </lineage>
</organism>
<dbReference type="Proteomes" id="UP001229251">
    <property type="component" value="Unassembled WGS sequence"/>
</dbReference>
<dbReference type="Gene3D" id="3.30.300.20">
    <property type="match status" value="1"/>
</dbReference>
<protein>
    <submittedName>
        <fullName evidence="1">OsmC family protein</fullName>
    </submittedName>
</protein>
<dbReference type="EMBL" id="JASOOE010000002">
    <property type="protein sequence ID" value="MDK7186675.1"/>
    <property type="molecule type" value="Genomic_DNA"/>
</dbReference>
<reference evidence="1" key="1">
    <citation type="submission" date="2023-05" db="EMBL/GenBank/DDBJ databases">
        <title>Cataloging the Phylogenetic Diversity of Human Bladder Bacteria.</title>
        <authorList>
            <person name="Du J."/>
        </authorList>
    </citation>
    <scope>NUCLEOTIDE SEQUENCE</scope>
    <source>
        <strain evidence="1">UMB1231</strain>
    </source>
</reference>